<feature type="domain" description="EF-hand" evidence="3">
    <location>
        <begin position="32"/>
        <end position="67"/>
    </location>
</feature>
<dbReference type="OrthoDB" id="26525at2759"/>
<protein>
    <recommendedName>
        <fullName evidence="3">EF-hand domain-containing protein</fullName>
    </recommendedName>
</protein>
<dbReference type="GO" id="GO:0005509">
    <property type="term" value="F:calcium ion binding"/>
    <property type="evidence" value="ECO:0007669"/>
    <property type="project" value="InterPro"/>
</dbReference>
<proteinExistence type="predicted"/>
<dbReference type="Proteomes" id="UP000785679">
    <property type="component" value="Unassembled WGS sequence"/>
</dbReference>
<accession>A0A8J8SYN4</accession>
<keyword evidence="2" id="KW-0106">Calcium</keyword>
<evidence type="ECO:0000313" key="4">
    <source>
        <dbReference type="EMBL" id="TNV75455.1"/>
    </source>
</evidence>
<gene>
    <name evidence="4" type="ORF">FGO68_gene4347</name>
</gene>
<dbReference type="FunFam" id="1.10.238.10:FF:000001">
    <property type="entry name" value="Calmodulin 1"/>
    <property type="match status" value="1"/>
</dbReference>
<dbReference type="Pfam" id="PF13405">
    <property type="entry name" value="EF-hand_6"/>
    <property type="match status" value="1"/>
</dbReference>
<dbReference type="CDD" id="cd00051">
    <property type="entry name" value="EFh"/>
    <property type="match status" value="1"/>
</dbReference>
<keyword evidence="5" id="KW-1185">Reference proteome</keyword>
<dbReference type="EMBL" id="RRYP01015549">
    <property type="protein sequence ID" value="TNV75455.1"/>
    <property type="molecule type" value="Genomic_DNA"/>
</dbReference>
<dbReference type="PROSITE" id="PS50222">
    <property type="entry name" value="EF_HAND_2"/>
    <property type="match status" value="2"/>
</dbReference>
<dbReference type="InterPro" id="IPR011992">
    <property type="entry name" value="EF-hand-dom_pair"/>
</dbReference>
<dbReference type="InterPro" id="IPR050145">
    <property type="entry name" value="Centrin_CML-like"/>
</dbReference>
<reference evidence="4" key="1">
    <citation type="submission" date="2019-06" db="EMBL/GenBank/DDBJ databases">
        <authorList>
            <person name="Zheng W."/>
        </authorList>
    </citation>
    <scope>NUCLEOTIDE SEQUENCE</scope>
    <source>
        <strain evidence="4">QDHG01</strain>
    </source>
</reference>
<dbReference type="Gene3D" id="1.10.238.10">
    <property type="entry name" value="EF-hand"/>
    <property type="match status" value="1"/>
</dbReference>
<dbReference type="SUPFAM" id="SSF47473">
    <property type="entry name" value="EF-hand"/>
    <property type="match status" value="1"/>
</dbReference>
<dbReference type="SMART" id="SM00054">
    <property type="entry name" value="EFh"/>
    <property type="match status" value="2"/>
</dbReference>
<evidence type="ECO:0000313" key="5">
    <source>
        <dbReference type="Proteomes" id="UP000785679"/>
    </source>
</evidence>
<dbReference type="AlphaFoldDB" id="A0A8J8SYN4"/>
<sequence length="186" mass="21636">MNKRQTDYQHQFQRLVYLKKNPAQDLPTLDAEELAELQSAFDLFDAEGNGRIQPSELVRIFKKLRLDSERPSMYKMAVSLNTAENNEEGVTFEQFIEGVMNYYGDRYTEEGVRHIFELFDEDGDGVITRDAFRKLAQELGVSIDRREIEDIFTKASSDERVISYKDFEIFMRRDIGEQNAAAAGRR</sequence>
<comment type="caution">
    <text evidence="4">The sequence shown here is derived from an EMBL/GenBank/DDBJ whole genome shotgun (WGS) entry which is preliminary data.</text>
</comment>
<name>A0A8J8SYN4_HALGN</name>
<evidence type="ECO:0000256" key="1">
    <source>
        <dbReference type="ARBA" id="ARBA00022737"/>
    </source>
</evidence>
<keyword evidence="1" id="KW-0677">Repeat</keyword>
<organism evidence="4 5">
    <name type="scientific">Halteria grandinella</name>
    <dbReference type="NCBI Taxonomy" id="5974"/>
    <lineage>
        <taxon>Eukaryota</taxon>
        <taxon>Sar</taxon>
        <taxon>Alveolata</taxon>
        <taxon>Ciliophora</taxon>
        <taxon>Intramacronucleata</taxon>
        <taxon>Spirotrichea</taxon>
        <taxon>Stichotrichia</taxon>
        <taxon>Sporadotrichida</taxon>
        <taxon>Halteriidae</taxon>
        <taxon>Halteria</taxon>
    </lineage>
</organism>
<evidence type="ECO:0000259" key="3">
    <source>
        <dbReference type="PROSITE" id="PS50222"/>
    </source>
</evidence>
<dbReference type="Pfam" id="PF13499">
    <property type="entry name" value="EF-hand_7"/>
    <property type="match status" value="1"/>
</dbReference>
<dbReference type="InterPro" id="IPR002048">
    <property type="entry name" value="EF_hand_dom"/>
</dbReference>
<evidence type="ECO:0000256" key="2">
    <source>
        <dbReference type="ARBA" id="ARBA00022837"/>
    </source>
</evidence>
<feature type="domain" description="EF-hand" evidence="3">
    <location>
        <begin position="107"/>
        <end position="142"/>
    </location>
</feature>
<dbReference type="PANTHER" id="PTHR23050">
    <property type="entry name" value="CALCIUM BINDING PROTEIN"/>
    <property type="match status" value="1"/>
</dbReference>